<dbReference type="SUPFAM" id="SSF142984">
    <property type="entry name" value="Nqo1 middle domain-like"/>
    <property type="match status" value="1"/>
</dbReference>
<organism evidence="3 4">
    <name type="scientific">Nonomuraea longicatena</name>
    <dbReference type="NCBI Taxonomy" id="83682"/>
    <lineage>
        <taxon>Bacteria</taxon>
        <taxon>Bacillati</taxon>
        <taxon>Actinomycetota</taxon>
        <taxon>Actinomycetes</taxon>
        <taxon>Streptosporangiales</taxon>
        <taxon>Streptosporangiaceae</taxon>
        <taxon>Nonomuraea</taxon>
    </lineage>
</organism>
<evidence type="ECO:0000313" key="3">
    <source>
        <dbReference type="EMBL" id="GAA0929088.1"/>
    </source>
</evidence>
<dbReference type="Pfam" id="PF10531">
    <property type="entry name" value="SLBB"/>
    <property type="match status" value="1"/>
</dbReference>
<feature type="domain" description="Helix-hairpin-helix DNA-binding motif class 1" evidence="2">
    <location>
        <begin position="123"/>
        <end position="142"/>
    </location>
</feature>
<name>A0ABN1PJC1_9ACTN</name>
<accession>A0ABN1PJC1</accession>
<dbReference type="SUPFAM" id="SSF47781">
    <property type="entry name" value="RuvA domain 2-like"/>
    <property type="match status" value="1"/>
</dbReference>
<protein>
    <recommendedName>
        <fullName evidence="2">Helix-hairpin-helix DNA-binding motif class 1 domain-containing protein</fullName>
    </recommendedName>
</protein>
<dbReference type="Gene3D" id="3.10.560.10">
    <property type="entry name" value="Outer membrane lipoprotein wza domain like"/>
    <property type="match status" value="1"/>
</dbReference>
<evidence type="ECO:0000256" key="1">
    <source>
        <dbReference type="SAM" id="MobiDB-lite"/>
    </source>
</evidence>
<evidence type="ECO:0000313" key="4">
    <source>
        <dbReference type="Proteomes" id="UP001501578"/>
    </source>
</evidence>
<evidence type="ECO:0000259" key="2">
    <source>
        <dbReference type="SMART" id="SM00278"/>
    </source>
</evidence>
<dbReference type="InterPro" id="IPR019554">
    <property type="entry name" value="Soluble_ligand-bd"/>
</dbReference>
<dbReference type="Proteomes" id="UP001501578">
    <property type="component" value="Unassembled WGS sequence"/>
</dbReference>
<dbReference type="InterPro" id="IPR051675">
    <property type="entry name" value="Endo/Exo/Phosphatase_dom_1"/>
</dbReference>
<dbReference type="InterPro" id="IPR010994">
    <property type="entry name" value="RuvA_2-like"/>
</dbReference>
<dbReference type="InterPro" id="IPR003583">
    <property type="entry name" value="Hlx-hairpin-Hlx_DNA-bd_motif"/>
</dbReference>
<dbReference type="Gene3D" id="1.10.150.310">
    <property type="entry name" value="Tex RuvX-like domain-like"/>
    <property type="match status" value="1"/>
</dbReference>
<dbReference type="Pfam" id="PF12836">
    <property type="entry name" value="HHH_3"/>
    <property type="match status" value="1"/>
</dbReference>
<comment type="caution">
    <text evidence="3">The sequence shown here is derived from an EMBL/GenBank/DDBJ whole genome shotgun (WGS) entry which is preliminary data.</text>
</comment>
<feature type="domain" description="Helix-hairpin-helix DNA-binding motif class 1" evidence="2">
    <location>
        <begin position="153"/>
        <end position="172"/>
    </location>
</feature>
<reference evidence="3 4" key="1">
    <citation type="journal article" date="2019" name="Int. J. Syst. Evol. Microbiol.">
        <title>The Global Catalogue of Microorganisms (GCM) 10K type strain sequencing project: providing services to taxonomists for standard genome sequencing and annotation.</title>
        <authorList>
            <consortium name="The Broad Institute Genomics Platform"/>
            <consortium name="The Broad Institute Genome Sequencing Center for Infectious Disease"/>
            <person name="Wu L."/>
            <person name="Ma J."/>
        </authorList>
    </citation>
    <scope>NUCLEOTIDE SEQUENCE [LARGE SCALE GENOMIC DNA]</scope>
    <source>
        <strain evidence="3 4">JCM 11136</strain>
    </source>
</reference>
<keyword evidence="4" id="KW-1185">Reference proteome</keyword>
<feature type="region of interest" description="Disordered" evidence="1">
    <location>
        <begin position="7"/>
        <end position="30"/>
    </location>
</feature>
<dbReference type="PANTHER" id="PTHR21180">
    <property type="entry name" value="ENDONUCLEASE/EXONUCLEASE/PHOSPHATASE FAMILY DOMAIN-CONTAINING PROTEIN 1"/>
    <property type="match status" value="1"/>
</dbReference>
<sequence length="175" mass="18308">MGAVYLWQSRPTSHPLPPPAPIAAPHTSANRPTATVMVHVTGKVRTPGVYTLPAGARVTDALKAAGGLRDGAHPGVLNLARRLLDGEQLAVGTKPASQPPGAITTSPLDPTATVIDLNTATIAQLEQLPGVGEVLATRIATYRDTQGGFRSIDQLKEVSGIGDRKFADLKDKVRI</sequence>
<gene>
    <name evidence="3" type="ORF">GCM10009560_32670</name>
</gene>
<dbReference type="PANTHER" id="PTHR21180:SF32">
    <property type="entry name" value="ENDONUCLEASE_EXONUCLEASE_PHOSPHATASE FAMILY DOMAIN-CONTAINING PROTEIN 1"/>
    <property type="match status" value="1"/>
</dbReference>
<dbReference type="SMART" id="SM00278">
    <property type="entry name" value="HhH1"/>
    <property type="match status" value="2"/>
</dbReference>
<dbReference type="EMBL" id="BAAAHQ010000015">
    <property type="protein sequence ID" value="GAA0929088.1"/>
    <property type="molecule type" value="Genomic_DNA"/>
</dbReference>
<proteinExistence type="predicted"/>